<reference evidence="13 14" key="1">
    <citation type="submission" date="2019-12" db="EMBL/GenBank/DDBJ databases">
        <title>A genome sequence resource for the geographically widespread anthracnose pathogen Colletotrichum asianum.</title>
        <authorList>
            <person name="Meng Y."/>
        </authorList>
    </citation>
    <scope>NUCLEOTIDE SEQUENCE [LARGE SCALE GENOMIC DNA]</scope>
    <source>
        <strain evidence="13 14">ICMP 18580</strain>
    </source>
</reference>
<keyword evidence="7" id="KW-0560">Oxidoreductase</keyword>
<dbReference type="InterPro" id="IPR002403">
    <property type="entry name" value="Cyt_P450_E_grp-IV"/>
</dbReference>
<dbReference type="InterPro" id="IPR017972">
    <property type="entry name" value="Cyt_P450_CS"/>
</dbReference>
<comment type="subcellular location">
    <subcellularLocation>
        <location evidence="2">Membrane</location>
        <topology evidence="2">Single-pass membrane protein</topology>
    </subcellularLocation>
</comment>
<dbReference type="SUPFAM" id="SSF51735">
    <property type="entry name" value="NAD(P)-binding Rossmann-fold domains"/>
    <property type="match status" value="1"/>
</dbReference>
<evidence type="ECO:0000256" key="2">
    <source>
        <dbReference type="ARBA" id="ARBA00004167"/>
    </source>
</evidence>
<dbReference type="PANTHER" id="PTHR46206:SF6">
    <property type="entry name" value="CYTOCHROME P450 MONOOXYGENASE AN1598-RELATED"/>
    <property type="match status" value="1"/>
</dbReference>
<dbReference type="OrthoDB" id="1844152at2759"/>
<comment type="similarity">
    <text evidence="4">Belongs to the cytochrome P450 family.</text>
</comment>
<name>A0A8H3WHR6_9PEZI</name>
<dbReference type="GO" id="GO:0005506">
    <property type="term" value="F:iron ion binding"/>
    <property type="evidence" value="ECO:0007669"/>
    <property type="project" value="InterPro"/>
</dbReference>
<dbReference type="InterPro" id="IPR011032">
    <property type="entry name" value="GroES-like_sf"/>
</dbReference>
<dbReference type="InterPro" id="IPR013154">
    <property type="entry name" value="ADH-like_N"/>
</dbReference>
<dbReference type="CDD" id="cd08249">
    <property type="entry name" value="enoyl_reductase_like"/>
    <property type="match status" value="1"/>
</dbReference>
<evidence type="ECO:0000256" key="1">
    <source>
        <dbReference type="ARBA" id="ARBA00001971"/>
    </source>
</evidence>
<dbReference type="GO" id="GO:0020037">
    <property type="term" value="F:heme binding"/>
    <property type="evidence" value="ECO:0007669"/>
    <property type="project" value="InterPro"/>
</dbReference>
<dbReference type="EMBL" id="WOWK01000018">
    <property type="protein sequence ID" value="KAF0328243.1"/>
    <property type="molecule type" value="Genomic_DNA"/>
</dbReference>
<evidence type="ECO:0000256" key="10">
    <source>
        <dbReference type="PIRSR" id="PIRSR602403-1"/>
    </source>
</evidence>
<evidence type="ECO:0000313" key="14">
    <source>
        <dbReference type="Proteomes" id="UP000434172"/>
    </source>
</evidence>
<dbReference type="SMART" id="SM00829">
    <property type="entry name" value="PKS_ER"/>
    <property type="match status" value="1"/>
</dbReference>
<dbReference type="InterPro" id="IPR001128">
    <property type="entry name" value="Cyt_P450"/>
</dbReference>
<dbReference type="InterPro" id="IPR036396">
    <property type="entry name" value="Cyt_P450_sf"/>
</dbReference>
<comment type="similarity">
    <text evidence="3">Belongs to the zinc-containing alcohol dehydrogenase family.</text>
</comment>
<dbReference type="GO" id="GO:0016651">
    <property type="term" value="F:oxidoreductase activity, acting on NAD(P)H"/>
    <property type="evidence" value="ECO:0007669"/>
    <property type="project" value="InterPro"/>
</dbReference>
<dbReference type="CDD" id="cd11041">
    <property type="entry name" value="CYP503A1-like"/>
    <property type="match status" value="2"/>
</dbReference>
<dbReference type="PANTHER" id="PTHR46206">
    <property type="entry name" value="CYTOCHROME P450"/>
    <property type="match status" value="1"/>
</dbReference>
<gene>
    <name evidence="13" type="ORF">GQ607_004395</name>
</gene>
<evidence type="ECO:0000256" key="7">
    <source>
        <dbReference type="ARBA" id="ARBA00023002"/>
    </source>
</evidence>
<evidence type="ECO:0000256" key="6">
    <source>
        <dbReference type="ARBA" id="ARBA00022723"/>
    </source>
</evidence>
<dbReference type="Pfam" id="PF00067">
    <property type="entry name" value="p450"/>
    <property type="match status" value="2"/>
</dbReference>
<evidence type="ECO:0000256" key="9">
    <source>
        <dbReference type="ARBA" id="ARBA00023033"/>
    </source>
</evidence>
<dbReference type="Pfam" id="PF08240">
    <property type="entry name" value="ADH_N"/>
    <property type="match status" value="1"/>
</dbReference>
<evidence type="ECO:0000256" key="11">
    <source>
        <dbReference type="SAM" id="Phobius"/>
    </source>
</evidence>
<feature type="domain" description="Enoyl reductase (ER)" evidence="12">
    <location>
        <begin position="45"/>
        <end position="381"/>
    </location>
</feature>
<dbReference type="Proteomes" id="UP000434172">
    <property type="component" value="Unassembled WGS sequence"/>
</dbReference>
<evidence type="ECO:0000259" key="12">
    <source>
        <dbReference type="SMART" id="SM00829"/>
    </source>
</evidence>
<dbReference type="Gene3D" id="3.40.50.720">
    <property type="entry name" value="NAD(P)-binding Rossmann-like Domain"/>
    <property type="match status" value="1"/>
</dbReference>
<keyword evidence="14" id="KW-1185">Reference proteome</keyword>
<comment type="cofactor">
    <cofactor evidence="1 10">
        <name>heme</name>
        <dbReference type="ChEBI" id="CHEBI:30413"/>
    </cofactor>
</comment>
<organism evidence="13 14">
    <name type="scientific">Colletotrichum asianum</name>
    <dbReference type="NCBI Taxonomy" id="702518"/>
    <lineage>
        <taxon>Eukaryota</taxon>
        <taxon>Fungi</taxon>
        <taxon>Dikarya</taxon>
        <taxon>Ascomycota</taxon>
        <taxon>Pezizomycotina</taxon>
        <taxon>Sordariomycetes</taxon>
        <taxon>Hypocreomycetidae</taxon>
        <taxon>Glomerellales</taxon>
        <taxon>Glomerellaceae</taxon>
        <taxon>Colletotrichum</taxon>
        <taxon>Colletotrichum gloeosporioides species complex</taxon>
    </lineage>
</organism>
<evidence type="ECO:0000256" key="5">
    <source>
        <dbReference type="ARBA" id="ARBA00022617"/>
    </source>
</evidence>
<feature type="transmembrane region" description="Helical" evidence="11">
    <location>
        <begin position="987"/>
        <end position="1006"/>
    </location>
</feature>
<evidence type="ECO:0000313" key="13">
    <source>
        <dbReference type="EMBL" id="KAF0328243.1"/>
    </source>
</evidence>
<dbReference type="InterPro" id="IPR036291">
    <property type="entry name" value="NAD(P)-bd_dom_sf"/>
</dbReference>
<dbReference type="InterPro" id="IPR020843">
    <property type="entry name" value="ER"/>
</dbReference>
<dbReference type="PRINTS" id="PR00465">
    <property type="entry name" value="EP450IV"/>
</dbReference>
<dbReference type="GO" id="GO:0004497">
    <property type="term" value="F:monooxygenase activity"/>
    <property type="evidence" value="ECO:0007669"/>
    <property type="project" value="UniProtKB-KW"/>
</dbReference>
<sequence length="1479" mass="167989">MADAPSGLISVRPPSNTNVVLQPFPLFTLQFTMHIPTTRIAVVQGDDGCLRIDEHVPMPQPRPNELLVQVKAVAINPCDHKMYERFPCPGAVDGCDFVGIVVGLGSDVTAFKVGDRVCGAVHGSNPSRPESGTFTQYTVSESEFTLKLPPNMSFRQAVGLSTTGLSTLGMAIYKGLMLPGTPMQPAEKPRMVLVHGASSSVGTMALQLLRLIGHIPIATCSPRNFNLAKKYGAEEVFDYYDPDCGKKIKSYTCDTLSYIIDPFTDLKSVALCYEAMGRAGGRYACLEMYPDYALERRAVKLFFVMGMAILGHRLDLDYGYERDEDPELRAFGIRWYKDLQKLLDQGNLRPHPLKELDGKFEGILEGVEMLKNKEVSGQKLIRQSENAEVALRLASIVTMLQLLGLELLTAKAFFLLLGGSIGVTLVYFLHFYNIWPFGNDVEPATADQLRHIPLLRFDGSNNVERYMNETRSLLRQGYEKYFRQGIPFQIRHPVGELGSQVLLPTKYLEEVKKAPTDLFSFEAYSAKSFLLDYSRAPRQTEAAAHVIRVDLNRNLGPLVTDLWNEAAQHLSENVSFEWKTVSAYELVCSFVARVVSVTLVGAPLCRNPAWQQIVVETTFVAFGAAQAIKDKYTPRWRWLAPWSESIQKDLRRIRKQSIDLLRPLYKERREAMSNTDSFRDPSEVYRDVVFWLMKSSQKDRSLYGITESQLFLSLTAIHTTSGTLNSFVYDWIAHPEYHDDILLEVTETLAKVQANNGQWTLQHVAMMRKLDSFMKESARLNPIGFVSTQRYTLKPYTFKDGFHLPAGTTIMFHSDGAHYDADNYPDPDKFDGYRFLRLRETVDPNRFHYASVSDSALGFGAGIHACPGRFLSAIVMKFFLINFMTQYEFKYEHGGTERLPNLYNDNTSRPAPTVNLLQCEPEPSPSFPLPNLFSSTPRPKSNALNMSFSIKSKIIEPYLVLSQSLAPLRLSKWQMFKFIARTVLYSAFPRVFLLGTVLSLVVYGLYRATWGRQQREPDHGFPIVKRNDYHFDTIIAEGKKLYPDKPFMAINKRYRFAIYPTSSWDELKRVPEQTASIMNFQHVCNSGDWSLIGGETHELVKTITAELTRSLPARVLNRQQDAKMTFDTIIGHCPEEKGLNLLMMSLEIIAKINACTFVGRELGRNQRWVKAVIYSPLFVYMAVTLLNATPSILRSLLRPLYFLPVTKNYWDMKRLLKPKLDEEIKTFKETKDKRKLLVPKSDEDLPFTQFLLSRYTEAAATIKQLVTDYIQVSYTSTPTTASALYHALWELAQHPEAADILRQELKEVMVDGQLPRTHLQELKRMDSFLRESFRLHPITRFTLQRYVKEPFQLSDGSTVPPGVMAVVDAQEINRSPELWENPDKFDMDRFYRLRELSGNDNRYHFVTTSSNSPGWGDGLQACPGRFFATSTLKIVIAHVVMNYDIRLSKVAPLKSSPLVNGSYAPDNSVEILFKSRSPK</sequence>
<keyword evidence="8 10" id="KW-0408">Iron</keyword>
<feature type="binding site" description="axial binding residue" evidence="10">
    <location>
        <position position="1422"/>
    </location>
    <ligand>
        <name>heme</name>
        <dbReference type="ChEBI" id="CHEBI:30413"/>
    </ligand>
    <ligandPart>
        <name>Fe</name>
        <dbReference type="ChEBI" id="CHEBI:18248"/>
    </ligandPart>
</feature>
<comment type="caution">
    <text evidence="13">The sequence shown here is derived from an EMBL/GenBank/DDBJ whole genome shotgun (WGS) entry which is preliminary data.</text>
</comment>
<protein>
    <submittedName>
        <fullName evidence="13">Cytochrome p450 oxidoreductase</fullName>
    </submittedName>
</protein>
<evidence type="ECO:0000256" key="4">
    <source>
        <dbReference type="ARBA" id="ARBA00010617"/>
    </source>
</evidence>
<evidence type="ECO:0000256" key="3">
    <source>
        <dbReference type="ARBA" id="ARBA00008072"/>
    </source>
</evidence>
<evidence type="ECO:0000256" key="8">
    <source>
        <dbReference type="ARBA" id="ARBA00023004"/>
    </source>
</evidence>
<keyword evidence="11" id="KW-0812">Transmembrane</keyword>
<dbReference type="PROSITE" id="PS00086">
    <property type="entry name" value="CYTOCHROME_P450"/>
    <property type="match status" value="1"/>
</dbReference>
<keyword evidence="6 10" id="KW-0479">Metal-binding</keyword>
<dbReference type="GO" id="GO:0016020">
    <property type="term" value="C:membrane"/>
    <property type="evidence" value="ECO:0007669"/>
    <property type="project" value="UniProtKB-SubCell"/>
</dbReference>
<dbReference type="Gene3D" id="3.90.180.10">
    <property type="entry name" value="Medium-chain alcohol dehydrogenases, catalytic domain"/>
    <property type="match status" value="1"/>
</dbReference>
<dbReference type="SUPFAM" id="SSF48264">
    <property type="entry name" value="Cytochrome P450"/>
    <property type="match status" value="2"/>
</dbReference>
<keyword evidence="11" id="KW-1133">Transmembrane helix</keyword>
<dbReference type="SUPFAM" id="SSF50129">
    <property type="entry name" value="GroES-like"/>
    <property type="match status" value="1"/>
</dbReference>
<keyword evidence="5 10" id="KW-0349">Heme</keyword>
<dbReference type="GO" id="GO:0016705">
    <property type="term" value="F:oxidoreductase activity, acting on paired donors, with incorporation or reduction of molecular oxygen"/>
    <property type="evidence" value="ECO:0007669"/>
    <property type="project" value="InterPro"/>
</dbReference>
<feature type="transmembrane region" description="Helical" evidence="11">
    <location>
        <begin position="1171"/>
        <end position="1193"/>
    </location>
</feature>
<dbReference type="InterPro" id="IPR047122">
    <property type="entry name" value="Trans-enoyl_RdTase-like"/>
</dbReference>
<accession>A0A8H3WHR6</accession>
<keyword evidence="11" id="KW-0472">Membrane</keyword>
<proteinExistence type="inferred from homology"/>
<keyword evidence="9" id="KW-0503">Monooxygenase</keyword>
<dbReference type="Gene3D" id="1.10.630.10">
    <property type="entry name" value="Cytochrome P450"/>
    <property type="match status" value="2"/>
</dbReference>